<reference evidence="2" key="1">
    <citation type="journal article" date="2023" name="G3 (Bethesda)">
        <title>Whole genome assembly and annotation of the endangered Caribbean coral Acropora cervicornis.</title>
        <authorList>
            <person name="Selwyn J.D."/>
            <person name="Vollmer S.V."/>
        </authorList>
    </citation>
    <scope>NUCLEOTIDE SEQUENCE</scope>
    <source>
        <strain evidence="2">K2</strain>
    </source>
</reference>
<sequence length="261" mass="28641">MPASKFSSEAAKSAAKVTYTIAPLPAKTKNPIPSLPAISPQIGTISRSYRTRLPAKLTTVSLVGRRDRSKVAPSAFFEEKEQETFAKCYLSSRSGRMFAVTSTIATGFDRSQANNIRSTRKSSLKEVTELLGANSGLPAQTFGLTEQTLIIGFSCYFLLDLKGSEDEPAPNQYSNKSKDKLMSKSPSYTIQQGRRGGAVFWMARGVILCNLFLDLDLTIQEYFAPAESDVLQPSQSPDLPEKSASLKIALSDYYTGVFYRK</sequence>
<evidence type="ECO:0000256" key="1">
    <source>
        <dbReference type="SAM" id="MobiDB-lite"/>
    </source>
</evidence>
<reference evidence="2" key="2">
    <citation type="journal article" date="2023" name="Science">
        <title>Genomic signatures of disease resistance in endangered staghorn corals.</title>
        <authorList>
            <person name="Vollmer S.V."/>
            <person name="Selwyn J.D."/>
            <person name="Despard B.A."/>
            <person name="Roesel C.L."/>
        </authorList>
    </citation>
    <scope>NUCLEOTIDE SEQUENCE</scope>
    <source>
        <strain evidence="2">K2</strain>
    </source>
</reference>
<proteinExistence type="predicted"/>
<dbReference type="AlphaFoldDB" id="A0AAD9QRM4"/>
<gene>
    <name evidence="2" type="ORF">P5673_010436</name>
</gene>
<accession>A0AAD9QRM4</accession>
<dbReference type="EMBL" id="JARQWQ010000018">
    <property type="protein sequence ID" value="KAK2566094.1"/>
    <property type="molecule type" value="Genomic_DNA"/>
</dbReference>
<organism evidence="2 3">
    <name type="scientific">Acropora cervicornis</name>
    <name type="common">Staghorn coral</name>
    <dbReference type="NCBI Taxonomy" id="6130"/>
    <lineage>
        <taxon>Eukaryota</taxon>
        <taxon>Metazoa</taxon>
        <taxon>Cnidaria</taxon>
        <taxon>Anthozoa</taxon>
        <taxon>Hexacorallia</taxon>
        <taxon>Scleractinia</taxon>
        <taxon>Astrocoeniina</taxon>
        <taxon>Acroporidae</taxon>
        <taxon>Acropora</taxon>
    </lineage>
</organism>
<evidence type="ECO:0000313" key="3">
    <source>
        <dbReference type="Proteomes" id="UP001249851"/>
    </source>
</evidence>
<protein>
    <submittedName>
        <fullName evidence="2">Uncharacterized protein</fullName>
    </submittedName>
</protein>
<evidence type="ECO:0000313" key="2">
    <source>
        <dbReference type="EMBL" id="KAK2566094.1"/>
    </source>
</evidence>
<name>A0AAD9QRM4_ACRCE</name>
<feature type="region of interest" description="Disordered" evidence="1">
    <location>
        <begin position="167"/>
        <end position="186"/>
    </location>
</feature>
<dbReference type="Proteomes" id="UP001249851">
    <property type="component" value="Unassembled WGS sequence"/>
</dbReference>
<keyword evidence="3" id="KW-1185">Reference proteome</keyword>
<comment type="caution">
    <text evidence="2">The sequence shown here is derived from an EMBL/GenBank/DDBJ whole genome shotgun (WGS) entry which is preliminary data.</text>
</comment>